<keyword evidence="2" id="KW-1185">Reference proteome</keyword>
<dbReference type="AlphaFoldDB" id="A0A1R3K7C4"/>
<sequence>MAWPLAFARVDYEHSIALINRSGGVRRSSLELQS</sequence>
<dbReference type="EMBL" id="AWUE01014572">
    <property type="protein sequence ID" value="OMP02946.1"/>
    <property type="molecule type" value="Genomic_DNA"/>
</dbReference>
<name>A0A1R3K7C4_9ROSI</name>
<accession>A0A1R3K7C4</accession>
<protein>
    <submittedName>
        <fullName evidence="1">Uncharacterized protein</fullName>
    </submittedName>
</protein>
<proteinExistence type="predicted"/>
<comment type="caution">
    <text evidence="1">The sequence shown here is derived from an EMBL/GenBank/DDBJ whole genome shotgun (WGS) entry which is preliminary data.</text>
</comment>
<evidence type="ECO:0000313" key="1">
    <source>
        <dbReference type="EMBL" id="OMP02946.1"/>
    </source>
</evidence>
<dbReference type="Proteomes" id="UP000187203">
    <property type="component" value="Unassembled WGS sequence"/>
</dbReference>
<organism evidence="1 2">
    <name type="scientific">Corchorus olitorius</name>
    <dbReference type="NCBI Taxonomy" id="93759"/>
    <lineage>
        <taxon>Eukaryota</taxon>
        <taxon>Viridiplantae</taxon>
        <taxon>Streptophyta</taxon>
        <taxon>Embryophyta</taxon>
        <taxon>Tracheophyta</taxon>
        <taxon>Spermatophyta</taxon>
        <taxon>Magnoliopsida</taxon>
        <taxon>eudicotyledons</taxon>
        <taxon>Gunneridae</taxon>
        <taxon>Pentapetalae</taxon>
        <taxon>rosids</taxon>
        <taxon>malvids</taxon>
        <taxon>Malvales</taxon>
        <taxon>Malvaceae</taxon>
        <taxon>Grewioideae</taxon>
        <taxon>Apeibeae</taxon>
        <taxon>Corchorus</taxon>
    </lineage>
</organism>
<reference evidence="2" key="1">
    <citation type="submission" date="2013-09" db="EMBL/GenBank/DDBJ databases">
        <title>Corchorus olitorius genome sequencing.</title>
        <authorList>
            <person name="Alam M."/>
            <person name="Haque M.S."/>
            <person name="Islam M.S."/>
            <person name="Emdad E.M."/>
            <person name="Islam M.M."/>
            <person name="Ahmed B."/>
            <person name="Halim A."/>
            <person name="Hossen Q.M.M."/>
            <person name="Hossain M.Z."/>
            <person name="Ahmed R."/>
            <person name="Khan M.M."/>
            <person name="Islam R."/>
            <person name="Rashid M.M."/>
            <person name="Khan S.A."/>
            <person name="Rahman M.S."/>
            <person name="Alam M."/>
            <person name="Yahiya A.S."/>
            <person name="Khan M.S."/>
            <person name="Azam M.S."/>
            <person name="Haque T."/>
            <person name="Lashkar M.Z.H."/>
            <person name="Akhand A.I."/>
            <person name="Morshed G."/>
            <person name="Roy S."/>
            <person name="Uddin K.S."/>
            <person name="Rabeya T."/>
            <person name="Hossain A.S."/>
            <person name="Chowdhury A."/>
            <person name="Snigdha A.R."/>
            <person name="Mortoza M.S."/>
            <person name="Matin S.A."/>
            <person name="Hoque S.M.E."/>
            <person name="Islam M.K."/>
            <person name="Roy D.K."/>
            <person name="Haider R."/>
            <person name="Moosa M.M."/>
            <person name="Elias S.M."/>
            <person name="Hasan A.M."/>
            <person name="Jahan S."/>
            <person name="Shafiuddin M."/>
            <person name="Mahmood N."/>
            <person name="Shommy N.S."/>
        </authorList>
    </citation>
    <scope>NUCLEOTIDE SEQUENCE [LARGE SCALE GENOMIC DNA]</scope>
    <source>
        <strain evidence="2">cv. O-4</strain>
    </source>
</reference>
<gene>
    <name evidence="1" type="ORF">COLO4_10704</name>
</gene>
<evidence type="ECO:0000313" key="2">
    <source>
        <dbReference type="Proteomes" id="UP000187203"/>
    </source>
</evidence>